<keyword evidence="1" id="KW-0676">Redox-active center</keyword>
<keyword evidence="5" id="KW-1185">Reference proteome</keyword>
<dbReference type="EMBL" id="WACR01000001">
    <property type="protein sequence ID" value="KAB1065997.1"/>
    <property type="molecule type" value="Genomic_DNA"/>
</dbReference>
<dbReference type="InterPro" id="IPR017937">
    <property type="entry name" value="Thioredoxin_CS"/>
</dbReference>
<feature type="domain" description="Thioredoxin" evidence="3">
    <location>
        <begin position="123"/>
        <end position="265"/>
    </location>
</feature>
<dbReference type="SUPFAM" id="SSF52833">
    <property type="entry name" value="Thioredoxin-like"/>
    <property type="match status" value="1"/>
</dbReference>
<sequence>MLKSTFLIFFLSFSLFSFSQSDPEPTKGFESYSFEYFKINDSIINSVSFDPKGIVHYFEDSIEVEVPNDGIVKITTDNGEYVYRSEPNPYFKQEWESTNKSCFYLSTGKEKTVEAYSTYCNLKMINEKSPDFTAYSGDSSKTFTPSNLEGKITVLNFWFNNCLPCRLEKPWLNEVKEKYKNDSTIQFVALSVDEKLKGTSDFDFEHYTITKSGARSFFVLGYPRTYLIDEKGIVRYVLGSNETMVTHSLPRHIEELKRSAGSDRN</sequence>
<evidence type="ECO:0000313" key="4">
    <source>
        <dbReference type="EMBL" id="KAB1065997.1"/>
    </source>
</evidence>
<evidence type="ECO:0000259" key="3">
    <source>
        <dbReference type="PROSITE" id="PS51352"/>
    </source>
</evidence>
<dbReference type="InterPro" id="IPR036249">
    <property type="entry name" value="Thioredoxin-like_sf"/>
</dbReference>
<dbReference type="InterPro" id="IPR013766">
    <property type="entry name" value="Thioredoxin_domain"/>
</dbReference>
<name>A0A6N6MBS4_9FLAO</name>
<dbReference type="PROSITE" id="PS51352">
    <property type="entry name" value="THIOREDOXIN_2"/>
    <property type="match status" value="1"/>
</dbReference>
<feature type="chain" id="PRO_5026668314" evidence="2">
    <location>
        <begin position="20"/>
        <end position="265"/>
    </location>
</feature>
<dbReference type="AlphaFoldDB" id="A0A6N6MBS4"/>
<dbReference type="CDD" id="cd02966">
    <property type="entry name" value="TlpA_like_family"/>
    <property type="match status" value="1"/>
</dbReference>
<comment type="caution">
    <text evidence="4">The sequence shown here is derived from an EMBL/GenBank/DDBJ whole genome shotgun (WGS) entry which is preliminary data.</text>
</comment>
<dbReference type="InterPro" id="IPR000866">
    <property type="entry name" value="AhpC/TSA"/>
</dbReference>
<dbReference type="RefSeq" id="WP_151165985.1">
    <property type="nucleotide sequence ID" value="NZ_WACR01000001.1"/>
</dbReference>
<dbReference type="OrthoDB" id="9815205at2"/>
<dbReference type="Gene3D" id="3.40.30.10">
    <property type="entry name" value="Glutaredoxin"/>
    <property type="match status" value="1"/>
</dbReference>
<dbReference type="Proteomes" id="UP000435357">
    <property type="component" value="Unassembled WGS sequence"/>
</dbReference>
<protein>
    <submittedName>
        <fullName evidence="4">TlpA family protein disulfide reductase</fullName>
    </submittedName>
</protein>
<dbReference type="PANTHER" id="PTHR42852">
    <property type="entry name" value="THIOL:DISULFIDE INTERCHANGE PROTEIN DSBE"/>
    <property type="match status" value="1"/>
</dbReference>
<feature type="signal peptide" evidence="2">
    <location>
        <begin position="1"/>
        <end position="19"/>
    </location>
</feature>
<dbReference type="Pfam" id="PF00578">
    <property type="entry name" value="AhpC-TSA"/>
    <property type="match status" value="1"/>
</dbReference>
<organism evidence="4 5">
    <name type="scientific">Salibacter halophilus</name>
    <dbReference type="NCBI Taxonomy" id="1803916"/>
    <lineage>
        <taxon>Bacteria</taxon>
        <taxon>Pseudomonadati</taxon>
        <taxon>Bacteroidota</taxon>
        <taxon>Flavobacteriia</taxon>
        <taxon>Flavobacteriales</taxon>
        <taxon>Salibacteraceae</taxon>
        <taxon>Salibacter</taxon>
    </lineage>
</organism>
<evidence type="ECO:0000256" key="1">
    <source>
        <dbReference type="ARBA" id="ARBA00023284"/>
    </source>
</evidence>
<proteinExistence type="predicted"/>
<evidence type="ECO:0000256" key="2">
    <source>
        <dbReference type="SAM" id="SignalP"/>
    </source>
</evidence>
<gene>
    <name evidence="4" type="ORF">F3059_00565</name>
</gene>
<dbReference type="PANTHER" id="PTHR42852:SF17">
    <property type="entry name" value="THIOREDOXIN-LIKE PROTEIN HI_1115"/>
    <property type="match status" value="1"/>
</dbReference>
<dbReference type="PROSITE" id="PS00194">
    <property type="entry name" value="THIOREDOXIN_1"/>
    <property type="match status" value="1"/>
</dbReference>
<keyword evidence="2" id="KW-0732">Signal</keyword>
<dbReference type="GO" id="GO:0016491">
    <property type="term" value="F:oxidoreductase activity"/>
    <property type="evidence" value="ECO:0007669"/>
    <property type="project" value="InterPro"/>
</dbReference>
<dbReference type="InterPro" id="IPR050553">
    <property type="entry name" value="Thioredoxin_ResA/DsbE_sf"/>
</dbReference>
<accession>A0A6N6MBS4</accession>
<evidence type="ECO:0000313" key="5">
    <source>
        <dbReference type="Proteomes" id="UP000435357"/>
    </source>
</evidence>
<reference evidence="4 5" key="1">
    <citation type="submission" date="2019-09" db="EMBL/GenBank/DDBJ databases">
        <title>Genomes of Cryomorphaceae.</title>
        <authorList>
            <person name="Bowman J.P."/>
        </authorList>
    </citation>
    <scope>NUCLEOTIDE SEQUENCE [LARGE SCALE GENOMIC DNA]</scope>
    <source>
        <strain evidence="4 5">KCTC 52047</strain>
    </source>
</reference>
<dbReference type="GO" id="GO:0016209">
    <property type="term" value="F:antioxidant activity"/>
    <property type="evidence" value="ECO:0007669"/>
    <property type="project" value="InterPro"/>
</dbReference>